<feature type="repeat" description="PPR" evidence="4">
    <location>
        <begin position="531"/>
        <end position="565"/>
    </location>
</feature>
<keyword evidence="7" id="KW-1185">Reference proteome</keyword>
<dbReference type="FunFam" id="1.25.40.10:FF:000940">
    <property type="entry name" value="Os06g0185700 protein"/>
    <property type="match status" value="1"/>
</dbReference>
<dbReference type="GO" id="GO:0009451">
    <property type="term" value="P:RNA modification"/>
    <property type="evidence" value="ECO:0007669"/>
    <property type="project" value="InterPro"/>
</dbReference>
<accession>A0A6G1CNC4</accession>
<feature type="chain" id="PRO_5026095002" description="Pentacotripeptide-repeat region of PRORP domain-containing protein" evidence="5">
    <location>
        <begin position="21"/>
        <end position="714"/>
    </location>
</feature>
<evidence type="ECO:0000256" key="5">
    <source>
        <dbReference type="SAM" id="SignalP"/>
    </source>
</evidence>
<proteinExistence type="inferred from homology"/>
<reference evidence="6 7" key="1">
    <citation type="submission" date="2019-11" db="EMBL/GenBank/DDBJ databases">
        <title>Whole genome sequence of Oryza granulata.</title>
        <authorList>
            <person name="Li W."/>
        </authorList>
    </citation>
    <scope>NUCLEOTIDE SEQUENCE [LARGE SCALE GENOMIC DNA]</scope>
    <source>
        <strain evidence="7">cv. Menghai</strain>
        <tissue evidence="6">Leaf</tissue>
    </source>
</reference>
<dbReference type="Pfam" id="PF20431">
    <property type="entry name" value="E_motif"/>
    <property type="match status" value="1"/>
</dbReference>
<comment type="similarity">
    <text evidence="3">Belongs to the PPR family. PCMP-E subfamily.</text>
</comment>
<evidence type="ECO:0000256" key="3">
    <source>
        <dbReference type="ARBA" id="ARBA00061659"/>
    </source>
</evidence>
<keyword evidence="5" id="KW-0732">Signal</keyword>
<dbReference type="InterPro" id="IPR011990">
    <property type="entry name" value="TPR-like_helical_dom_sf"/>
</dbReference>
<dbReference type="InterPro" id="IPR002885">
    <property type="entry name" value="PPR_rpt"/>
</dbReference>
<dbReference type="InterPro" id="IPR046960">
    <property type="entry name" value="PPR_At4g14850-like_plant"/>
</dbReference>
<dbReference type="FunFam" id="1.25.40.10:FF:000212">
    <property type="entry name" value="Pentatricopeptide repeat-containing protein At2g03380, mitochondrial"/>
    <property type="match status" value="1"/>
</dbReference>
<feature type="repeat" description="PPR" evidence="4">
    <location>
        <begin position="228"/>
        <end position="262"/>
    </location>
</feature>
<gene>
    <name evidence="6" type="ORF">E2562_011798</name>
</gene>
<feature type="repeat" description="PPR" evidence="4">
    <location>
        <begin position="197"/>
        <end position="227"/>
    </location>
</feature>
<protein>
    <recommendedName>
        <fullName evidence="8">Pentacotripeptide-repeat region of PRORP domain-containing protein</fullName>
    </recommendedName>
</protein>
<feature type="signal peptide" evidence="5">
    <location>
        <begin position="1"/>
        <end position="20"/>
    </location>
</feature>
<dbReference type="AlphaFoldDB" id="A0A6G1CNC4"/>
<dbReference type="OrthoDB" id="185373at2759"/>
<dbReference type="InterPro" id="IPR046848">
    <property type="entry name" value="E_motif"/>
</dbReference>
<dbReference type="FunFam" id="1.25.40.10:FF:000309">
    <property type="entry name" value="Pentatricopeptide repeat-containing protein, chloroplastic"/>
    <property type="match status" value="1"/>
</dbReference>
<evidence type="ECO:0000313" key="7">
    <source>
        <dbReference type="Proteomes" id="UP000479710"/>
    </source>
</evidence>
<dbReference type="EMBL" id="SPHZ02000008">
    <property type="protein sequence ID" value="KAF0901968.1"/>
    <property type="molecule type" value="Genomic_DNA"/>
</dbReference>
<sequence>MGLNLYWAWAIAWLIPIRLRDDFAETRGRDSNAAMRAPSPPIHSPGAHSVEHLARASSAARDASALLLRLLPACGTLAALRALHARLLTRGLLRGPRARTKLLSCYAALGDLASARGVLHGTPRPDAYAYRVMLGWLVDAGSHADAVALHRDMRRRCPAAAQADVVLSLALKACVRSADFGYGRRLHCSVFKAGGADGFVMNSLVHLYAKAGDLETARKVFDRVPDRNVVSWTSILSGSIQNGLAEEGLELFNEMRQDNVHPSEYTMVSVLAACTMLGGLHQGRWIHGSVIKHGLSTNSFISASLLDMYAKCEKVEDARRVFDELEYVDLVLWTAMIVGYTQNRSPLDALQLFLHKKFVSIVPNSVTIATVISASAQLCRLSLGRSIHGIGVKLGTMESDVVSNALIDMYAKCQALPDANSIFEKILIKDVVAWNSIIAGYSDNGMSNESLVLFNRMRLQGLLPDAISVVNALSACVCLADLLIGKCFHTYAIKYAFMSDIYVNTALLNLYNKCADLPSAQRIFNDMTDRNFVTWSAMISGYGMQGDSAGSIDLFNEMLKDNIHPNEVVFTSILSACSHTGMVTTGKEYFDSMARHFNITPSMKHYTCMVDVMARAGNLEEALEFIQNMPMKAGISVWGSFLHGCKLHSRLEFGEEAIKKMAALHPETPDFYVLISNLYTSYGRWDKSQTVRRWMQERGLVKLPGCSSVGHENG</sequence>
<organism evidence="6 7">
    <name type="scientific">Oryza meyeriana var. granulata</name>
    <dbReference type="NCBI Taxonomy" id="110450"/>
    <lineage>
        <taxon>Eukaryota</taxon>
        <taxon>Viridiplantae</taxon>
        <taxon>Streptophyta</taxon>
        <taxon>Embryophyta</taxon>
        <taxon>Tracheophyta</taxon>
        <taxon>Spermatophyta</taxon>
        <taxon>Magnoliopsida</taxon>
        <taxon>Liliopsida</taxon>
        <taxon>Poales</taxon>
        <taxon>Poaceae</taxon>
        <taxon>BOP clade</taxon>
        <taxon>Oryzoideae</taxon>
        <taxon>Oryzeae</taxon>
        <taxon>Oryzinae</taxon>
        <taxon>Oryza</taxon>
        <taxon>Oryza meyeriana</taxon>
    </lineage>
</organism>
<keyword evidence="2" id="KW-0809">Transit peptide</keyword>
<evidence type="ECO:0000256" key="2">
    <source>
        <dbReference type="ARBA" id="ARBA00022946"/>
    </source>
</evidence>
<dbReference type="PANTHER" id="PTHR47926:SF363">
    <property type="entry name" value="PENTATRICOPEPTIDE REPEAT-CONTAINING PROTEIN"/>
    <property type="match status" value="1"/>
</dbReference>
<evidence type="ECO:0008006" key="8">
    <source>
        <dbReference type="Google" id="ProtNLM"/>
    </source>
</evidence>
<name>A0A6G1CNC4_9ORYZ</name>
<dbReference type="Gene3D" id="1.25.40.10">
    <property type="entry name" value="Tetratricopeptide repeat domain"/>
    <property type="match status" value="4"/>
</dbReference>
<evidence type="ECO:0000256" key="4">
    <source>
        <dbReference type="PROSITE-ProRule" id="PRU00708"/>
    </source>
</evidence>
<dbReference type="Proteomes" id="UP000479710">
    <property type="component" value="Unassembled WGS sequence"/>
</dbReference>
<dbReference type="FunFam" id="1.25.40.10:FF:000555">
    <property type="entry name" value="Pentatricopeptide repeat-containing protein"/>
    <property type="match status" value="1"/>
</dbReference>
<dbReference type="PROSITE" id="PS51375">
    <property type="entry name" value="PPR"/>
    <property type="match status" value="4"/>
</dbReference>
<evidence type="ECO:0000256" key="1">
    <source>
        <dbReference type="ARBA" id="ARBA00022737"/>
    </source>
</evidence>
<feature type="repeat" description="PPR" evidence="4">
    <location>
        <begin position="430"/>
        <end position="464"/>
    </location>
</feature>
<dbReference type="NCBIfam" id="TIGR00756">
    <property type="entry name" value="PPR"/>
    <property type="match status" value="5"/>
</dbReference>
<comment type="caution">
    <text evidence="6">The sequence shown here is derived from an EMBL/GenBank/DDBJ whole genome shotgun (WGS) entry which is preliminary data.</text>
</comment>
<evidence type="ECO:0000313" key="6">
    <source>
        <dbReference type="EMBL" id="KAF0901968.1"/>
    </source>
</evidence>
<keyword evidence="1" id="KW-0677">Repeat</keyword>
<dbReference type="GO" id="GO:0003723">
    <property type="term" value="F:RNA binding"/>
    <property type="evidence" value="ECO:0007669"/>
    <property type="project" value="InterPro"/>
</dbReference>
<dbReference type="Pfam" id="PF13041">
    <property type="entry name" value="PPR_2"/>
    <property type="match status" value="3"/>
</dbReference>
<dbReference type="PANTHER" id="PTHR47926">
    <property type="entry name" value="PENTATRICOPEPTIDE REPEAT-CONTAINING PROTEIN"/>
    <property type="match status" value="1"/>
</dbReference>
<dbReference type="Pfam" id="PF01535">
    <property type="entry name" value="PPR"/>
    <property type="match status" value="3"/>
</dbReference>